<sequence length="213" mass="23471">MQRTRRLRIGLAYALLGLGLLGLIVSTPFVLAALAPANTDWGKLSDISGTYGAVSVVLSAIALAGGALSLLYQVQQTRTSNEQATRDSHLQLATLALSDPDLLLAWSPPGTPVTLKRHRQHLMTSLALGELLQRFRIGHLSVEKLAVKLDGHFRGEIAREQWKREGPGWRRTMEAGDRRDRVFVRLVEEHYQAAVEAGPASTRMEFQDRPDSA</sequence>
<dbReference type="RefSeq" id="WP_369276543.1">
    <property type="nucleotide sequence ID" value="NZ_JBJVMW010000030.1"/>
</dbReference>
<comment type="caution">
    <text evidence="2">The sequence shown here is derived from an EMBL/GenBank/DDBJ whole genome shotgun (WGS) entry which is preliminary data.</text>
</comment>
<feature type="transmembrane region" description="Helical" evidence="1">
    <location>
        <begin position="49"/>
        <end position="72"/>
    </location>
</feature>
<protein>
    <submittedName>
        <fullName evidence="2">DUF6082 family protein</fullName>
    </submittedName>
</protein>
<accession>A0ABW9IX83</accession>
<evidence type="ECO:0000313" key="2">
    <source>
        <dbReference type="EMBL" id="MFM9653046.1"/>
    </source>
</evidence>
<gene>
    <name evidence="2" type="ORF">ACKI1S_43970</name>
</gene>
<keyword evidence="1" id="KW-0472">Membrane</keyword>
<organism evidence="2 3">
    <name type="scientific">Streptomyces galilaeus</name>
    <dbReference type="NCBI Taxonomy" id="33899"/>
    <lineage>
        <taxon>Bacteria</taxon>
        <taxon>Bacillati</taxon>
        <taxon>Actinomycetota</taxon>
        <taxon>Actinomycetes</taxon>
        <taxon>Kitasatosporales</taxon>
        <taxon>Streptomycetaceae</taxon>
        <taxon>Streptomyces</taxon>
    </lineage>
</organism>
<reference evidence="2 3" key="1">
    <citation type="submission" date="2024-12" db="EMBL/GenBank/DDBJ databases">
        <title>Forecasting of Potato common scab and diversities of Pathogenic streptomyces spp. in china.</title>
        <authorList>
            <person name="Handique U."/>
            <person name="Wu J."/>
        </authorList>
    </citation>
    <scope>NUCLEOTIDE SEQUENCE [LARGE SCALE GENOMIC DNA]</scope>
    <source>
        <strain evidence="2 3">ZRIMU1585</strain>
    </source>
</reference>
<keyword evidence="1" id="KW-1133">Transmembrane helix</keyword>
<keyword evidence="1" id="KW-0812">Transmembrane</keyword>
<proteinExistence type="predicted"/>
<evidence type="ECO:0000313" key="3">
    <source>
        <dbReference type="Proteomes" id="UP001631993"/>
    </source>
</evidence>
<name>A0ABW9IX83_STRGJ</name>
<keyword evidence="3" id="KW-1185">Reference proteome</keyword>
<dbReference type="Pfam" id="PF19560">
    <property type="entry name" value="DUF6082"/>
    <property type="match status" value="1"/>
</dbReference>
<evidence type="ECO:0000256" key="1">
    <source>
        <dbReference type="SAM" id="Phobius"/>
    </source>
</evidence>
<dbReference type="PROSITE" id="PS50096">
    <property type="entry name" value="IQ"/>
    <property type="match status" value="1"/>
</dbReference>
<dbReference type="InterPro" id="IPR045728">
    <property type="entry name" value="DUF6082"/>
</dbReference>
<dbReference type="EMBL" id="JBJVNE010000038">
    <property type="protein sequence ID" value="MFM9653046.1"/>
    <property type="molecule type" value="Genomic_DNA"/>
</dbReference>
<feature type="transmembrane region" description="Helical" evidence="1">
    <location>
        <begin position="12"/>
        <end position="37"/>
    </location>
</feature>
<dbReference type="Proteomes" id="UP001631993">
    <property type="component" value="Unassembled WGS sequence"/>
</dbReference>